<dbReference type="PROSITE" id="PS50850">
    <property type="entry name" value="MFS"/>
    <property type="match status" value="1"/>
</dbReference>
<evidence type="ECO:0000256" key="6">
    <source>
        <dbReference type="ARBA" id="ARBA00023136"/>
    </source>
</evidence>
<proteinExistence type="predicted"/>
<evidence type="ECO:0000259" key="9">
    <source>
        <dbReference type="PROSITE" id="PS50850"/>
    </source>
</evidence>
<dbReference type="InterPro" id="IPR011701">
    <property type="entry name" value="MFS"/>
</dbReference>
<comment type="subcellular location">
    <subcellularLocation>
        <location evidence="1">Cell membrane</location>
        <topology evidence="1">Multi-pass membrane protein</topology>
    </subcellularLocation>
</comment>
<feature type="transmembrane region" description="Helical" evidence="8">
    <location>
        <begin position="106"/>
        <end position="126"/>
    </location>
</feature>
<dbReference type="PANTHER" id="PTHR43045">
    <property type="entry name" value="SHIKIMATE TRANSPORTER"/>
    <property type="match status" value="1"/>
</dbReference>
<protein>
    <submittedName>
        <fullName evidence="10">MFS transporter</fullName>
    </submittedName>
</protein>
<dbReference type="SUPFAM" id="SSF103473">
    <property type="entry name" value="MFS general substrate transporter"/>
    <property type="match status" value="1"/>
</dbReference>
<feature type="transmembrane region" description="Helical" evidence="8">
    <location>
        <begin position="73"/>
        <end position="94"/>
    </location>
</feature>
<dbReference type="EMBL" id="CP027850">
    <property type="protein sequence ID" value="AVQ01094.1"/>
    <property type="molecule type" value="Genomic_DNA"/>
</dbReference>
<feature type="transmembrane region" description="Helical" evidence="8">
    <location>
        <begin position="418"/>
        <end position="436"/>
    </location>
</feature>
<feature type="transmembrane region" description="Helical" evidence="8">
    <location>
        <begin position="386"/>
        <end position="406"/>
    </location>
</feature>
<feature type="transmembrane region" description="Helical" evidence="8">
    <location>
        <begin position="181"/>
        <end position="199"/>
    </location>
</feature>
<feature type="region of interest" description="Disordered" evidence="7">
    <location>
        <begin position="1"/>
        <end position="23"/>
    </location>
</feature>
<evidence type="ECO:0000256" key="1">
    <source>
        <dbReference type="ARBA" id="ARBA00004651"/>
    </source>
</evidence>
<evidence type="ECO:0000256" key="2">
    <source>
        <dbReference type="ARBA" id="ARBA00022448"/>
    </source>
</evidence>
<evidence type="ECO:0000313" key="11">
    <source>
        <dbReference type="Proteomes" id="UP000240527"/>
    </source>
</evidence>
<name>A0ABN5IS56_9CAUL</name>
<keyword evidence="5 8" id="KW-1133">Transmembrane helix</keyword>
<dbReference type="Pfam" id="PF07690">
    <property type="entry name" value="MFS_1"/>
    <property type="match status" value="1"/>
</dbReference>
<keyword evidence="6 8" id="KW-0472">Membrane</keyword>
<organism evidence="10 11">
    <name type="scientific">Caulobacter segnis</name>
    <dbReference type="NCBI Taxonomy" id="88688"/>
    <lineage>
        <taxon>Bacteria</taxon>
        <taxon>Pseudomonadati</taxon>
        <taxon>Pseudomonadota</taxon>
        <taxon>Alphaproteobacteria</taxon>
        <taxon>Caulobacterales</taxon>
        <taxon>Caulobacteraceae</taxon>
        <taxon>Caulobacter</taxon>
    </lineage>
</organism>
<dbReference type="PANTHER" id="PTHR43045:SF2">
    <property type="entry name" value="INNER MEMBRANE METABOLITE TRANSPORT PROTEIN YHJE"/>
    <property type="match status" value="1"/>
</dbReference>
<dbReference type="Gene3D" id="1.20.1250.20">
    <property type="entry name" value="MFS general substrate transporter like domains"/>
    <property type="match status" value="2"/>
</dbReference>
<feature type="transmembrane region" description="Helical" evidence="8">
    <location>
        <begin position="295"/>
        <end position="313"/>
    </location>
</feature>
<feature type="transmembrane region" description="Helical" evidence="8">
    <location>
        <begin position="260"/>
        <end position="283"/>
    </location>
</feature>
<keyword evidence="4 8" id="KW-0812">Transmembrane</keyword>
<feature type="domain" description="Major facilitator superfamily (MFS) profile" evidence="9">
    <location>
        <begin position="32"/>
        <end position="441"/>
    </location>
</feature>
<gene>
    <name evidence="10" type="ORF">B7G68_04000</name>
</gene>
<dbReference type="Proteomes" id="UP000240527">
    <property type="component" value="Chromosome"/>
</dbReference>
<evidence type="ECO:0000313" key="10">
    <source>
        <dbReference type="EMBL" id="AVQ01094.1"/>
    </source>
</evidence>
<evidence type="ECO:0000256" key="8">
    <source>
        <dbReference type="SAM" id="Phobius"/>
    </source>
</evidence>
<evidence type="ECO:0000256" key="5">
    <source>
        <dbReference type="ARBA" id="ARBA00022989"/>
    </source>
</evidence>
<feature type="transmembrane region" description="Helical" evidence="8">
    <location>
        <begin position="325"/>
        <end position="344"/>
    </location>
</feature>
<accession>A0ABN5IS56</accession>
<dbReference type="InterPro" id="IPR020846">
    <property type="entry name" value="MFS_dom"/>
</dbReference>
<evidence type="ECO:0000256" key="7">
    <source>
        <dbReference type="SAM" id="MobiDB-lite"/>
    </source>
</evidence>
<dbReference type="CDD" id="cd17369">
    <property type="entry name" value="MFS_ShiA_like"/>
    <property type="match status" value="1"/>
</dbReference>
<evidence type="ECO:0000256" key="4">
    <source>
        <dbReference type="ARBA" id="ARBA00022692"/>
    </source>
</evidence>
<feature type="transmembrane region" description="Helical" evidence="8">
    <location>
        <begin position="350"/>
        <end position="374"/>
    </location>
</feature>
<evidence type="ECO:0000256" key="3">
    <source>
        <dbReference type="ARBA" id="ARBA00022475"/>
    </source>
</evidence>
<keyword evidence="3" id="KW-1003">Cell membrane</keyword>
<sequence>MAAGAVARRSSDNLGRGHMAQSSAGGASTRRVLAASLIGTAVEFYDFYIYATAASLVFGPLFFPASSPAMQLLASYASLSVAFIARPLGSIVFGHFGDRIGRKSTLVASLLIMGGSTLLVAFLPTYHQAGWIAPFLLCLLRFGQGFGLGGEWGGAALLAVENAPPGFRARFGMFPQLGAPVGFIAANGLFLILGAVLTPEQFQAWGWRVPFLGSLLLVGVGLWIRLKLTETPAFVAAAHEAPPPHVPVAELMKTHARETIGGTFAVVACFALFYLTTAFSLGYGVTTLGYGRQQFLSVLLVAILFMAAGIVWAGYWADKSSPRRVLMAGSLLTIVAGAALAPMMGSGSLWLIGVFLSLALVVMGLVYGPLGAWLPSLFPARVRYTGASIAFNVGGVIGGGMTPAIAQALATHGGLKLVGLYLAAAGAISLLALWPLKKTPDTL</sequence>
<keyword evidence="11" id="KW-1185">Reference proteome</keyword>
<dbReference type="InterPro" id="IPR036259">
    <property type="entry name" value="MFS_trans_sf"/>
</dbReference>
<reference evidence="10 11" key="1">
    <citation type="journal article" date="2015" name="Biotechnol. Bioeng.">
        <title>Genome sequence and phenotypic characterization of Caulobacter segnis.</title>
        <authorList>
            <person name="Patel S."/>
            <person name="Fletcher B."/>
            <person name="Scott D.C."/>
            <person name="Ely B."/>
        </authorList>
    </citation>
    <scope>NUCLEOTIDE SEQUENCE [LARGE SCALE GENOMIC DNA]</scope>
    <source>
        <strain evidence="10 11">TK0059</strain>
    </source>
</reference>
<feature type="transmembrane region" description="Helical" evidence="8">
    <location>
        <begin position="205"/>
        <end position="224"/>
    </location>
</feature>
<keyword evidence="2" id="KW-0813">Transport</keyword>